<dbReference type="InterPro" id="IPR020339">
    <property type="entry name" value="C20orf85-like"/>
</dbReference>
<protein>
    <submittedName>
        <fullName evidence="1">Uncharacterized protein</fullName>
    </submittedName>
</protein>
<keyword evidence="2" id="KW-1185">Reference proteome</keyword>
<dbReference type="Proteomes" id="UP001566132">
    <property type="component" value="Unassembled WGS sequence"/>
</dbReference>
<dbReference type="Pfam" id="PF14945">
    <property type="entry name" value="LLC1"/>
    <property type="match status" value="1"/>
</dbReference>
<evidence type="ECO:0000313" key="2">
    <source>
        <dbReference type="Proteomes" id="UP001566132"/>
    </source>
</evidence>
<dbReference type="PANTHER" id="PTHR31909">
    <property type="entry name" value="CHROMOSOME 20 ORF85 FAMILY MEMBER"/>
    <property type="match status" value="1"/>
</dbReference>
<dbReference type="EMBL" id="JBDJPC010000003">
    <property type="protein sequence ID" value="KAL1509257.1"/>
    <property type="molecule type" value="Genomic_DNA"/>
</dbReference>
<accession>A0ABD1F2I2</accession>
<sequence length="116" mass="14179">MAFLKSEKKARDMMSDEMWKNCIRTEDKSVKDWQNNWNWIMDEYLCLQKKLKEKSDQSKFLPQILEEKKEDPRKLVNFPKTTNHEYGWVAAQKEFQLDRYGPDIFQAQYLPDIYYL</sequence>
<evidence type="ECO:0000313" key="1">
    <source>
        <dbReference type="EMBL" id="KAL1509257.1"/>
    </source>
</evidence>
<proteinExistence type="predicted"/>
<reference evidence="1 2" key="1">
    <citation type="submission" date="2024-05" db="EMBL/GenBank/DDBJ databases">
        <title>Genetic variation in Jamaican populations of the coffee berry borer (Hypothenemus hampei).</title>
        <authorList>
            <person name="Errbii M."/>
            <person name="Myrie A."/>
        </authorList>
    </citation>
    <scope>NUCLEOTIDE SEQUENCE [LARGE SCALE GENOMIC DNA]</scope>
    <source>
        <strain evidence="1">JA-Hopewell-2020-01-JO</strain>
        <tissue evidence="1">Whole body</tissue>
    </source>
</reference>
<organism evidence="1 2">
    <name type="scientific">Hypothenemus hampei</name>
    <name type="common">Coffee berry borer</name>
    <dbReference type="NCBI Taxonomy" id="57062"/>
    <lineage>
        <taxon>Eukaryota</taxon>
        <taxon>Metazoa</taxon>
        <taxon>Ecdysozoa</taxon>
        <taxon>Arthropoda</taxon>
        <taxon>Hexapoda</taxon>
        <taxon>Insecta</taxon>
        <taxon>Pterygota</taxon>
        <taxon>Neoptera</taxon>
        <taxon>Endopterygota</taxon>
        <taxon>Coleoptera</taxon>
        <taxon>Polyphaga</taxon>
        <taxon>Cucujiformia</taxon>
        <taxon>Curculionidae</taxon>
        <taxon>Scolytinae</taxon>
        <taxon>Hypothenemus</taxon>
    </lineage>
</organism>
<gene>
    <name evidence="1" type="ORF">ABEB36_004021</name>
</gene>
<dbReference type="AlphaFoldDB" id="A0ABD1F2I2"/>
<dbReference type="PANTHER" id="PTHR31909:SF3">
    <property type="entry name" value="SIMILAR TO PROTEIN C20ORF85 HOMOLOG"/>
    <property type="match status" value="1"/>
</dbReference>
<comment type="caution">
    <text evidence="1">The sequence shown here is derived from an EMBL/GenBank/DDBJ whole genome shotgun (WGS) entry which is preliminary data.</text>
</comment>
<name>A0ABD1F2I2_HYPHA</name>